<dbReference type="SUPFAM" id="SSF56214">
    <property type="entry name" value="4'-phosphopantetheinyl transferase"/>
    <property type="match status" value="2"/>
</dbReference>
<gene>
    <name evidence="2" type="ordered locus">M5M_07020</name>
</gene>
<evidence type="ECO:0000313" key="2">
    <source>
        <dbReference type="EMBL" id="AFU98599.1"/>
    </source>
</evidence>
<dbReference type="GO" id="GO:0008897">
    <property type="term" value="F:holo-[acyl-carrier-protein] synthase activity"/>
    <property type="evidence" value="ECO:0007669"/>
    <property type="project" value="InterPro"/>
</dbReference>
<dbReference type="STRING" id="1117647.M5M_07020"/>
<dbReference type="GO" id="GO:0000287">
    <property type="term" value="F:magnesium ion binding"/>
    <property type="evidence" value="ECO:0007669"/>
    <property type="project" value="InterPro"/>
</dbReference>
<dbReference type="InterPro" id="IPR041354">
    <property type="entry name" value="4PPT_N"/>
</dbReference>
<evidence type="ECO:0000313" key="3">
    <source>
        <dbReference type="Proteomes" id="UP000000466"/>
    </source>
</evidence>
<keyword evidence="2" id="KW-0808">Transferase</keyword>
<name>K4KHK5_SIMAS</name>
<dbReference type="Gene3D" id="3.90.470.20">
    <property type="entry name" value="4'-phosphopantetheinyl transferase domain"/>
    <property type="match status" value="1"/>
</dbReference>
<evidence type="ECO:0000259" key="1">
    <source>
        <dbReference type="Pfam" id="PF17837"/>
    </source>
</evidence>
<organism evidence="2 3">
    <name type="scientific">Simiduia agarivorans (strain DSM 21679 / JCM 13881 / BCRC 17597 / SA1)</name>
    <dbReference type="NCBI Taxonomy" id="1117647"/>
    <lineage>
        <taxon>Bacteria</taxon>
        <taxon>Pseudomonadati</taxon>
        <taxon>Pseudomonadota</taxon>
        <taxon>Gammaproteobacteria</taxon>
        <taxon>Cellvibrionales</taxon>
        <taxon>Cellvibrionaceae</taxon>
        <taxon>Simiduia</taxon>
    </lineage>
</organism>
<proteinExistence type="predicted"/>
<dbReference type="KEGG" id="saga:M5M_07020"/>
<dbReference type="Pfam" id="PF17837">
    <property type="entry name" value="4PPT_N"/>
    <property type="match status" value="1"/>
</dbReference>
<sequence>MLRLILAPIVAPLSDKPASPFFCADEWRRLDQISHPKRRAEYIAGHKLLRIAVNRYATDLGIELSSAEWIQPPASAPRLKHQPSLVTSISHSQGWALIAIASIDHTCARLGIDIELNRPRKNLAQLARYSFGKEWVEQHNHNLVEAFFLRWTQCESVVKASTKTLGTQLLSQQVFSDTHPIGIPGLSGRINYPDLPEFTLSIAGPENNNASLELFTPESNRFTALALDWQSWWAAD</sequence>
<dbReference type="RefSeq" id="WP_015046772.1">
    <property type="nucleotide sequence ID" value="NC_018868.3"/>
</dbReference>
<accession>K4KHK5</accession>
<reference evidence="2 3" key="1">
    <citation type="journal article" date="2013" name="Genome Announc.">
        <title>Complete genome sequence of Simiduia agarivorans SA1(T), a marine bacterium able to degrade a variety of polysaccharides.</title>
        <authorList>
            <person name="Lin S.Y."/>
            <person name="Shieh W.Y."/>
            <person name="Chen J.S."/>
            <person name="Tang S.L."/>
        </authorList>
    </citation>
    <scope>NUCLEOTIDE SEQUENCE [LARGE SCALE GENOMIC DNA]</scope>
    <source>
        <strain evidence="3">DSM 21679 / JCM 13881 / BCRC 17597 / SA1</strain>
    </source>
</reference>
<dbReference type="EMBL" id="CP003746">
    <property type="protein sequence ID" value="AFU98599.1"/>
    <property type="molecule type" value="Genomic_DNA"/>
</dbReference>
<dbReference type="InterPro" id="IPR037143">
    <property type="entry name" value="4-PPantetheinyl_Trfase_dom_sf"/>
</dbReference>
<dbReference type="Proteomes" id="UP000000466">
    <property type="component" value="Chromosome"/>
</dbReference>
<keyword evidence="3" id="KW-1185">Reference proteome</keyword>
<dbReference type="OrthoDB" id="7061431at2"/>
<feature type="domain" description="4'-phosphopantetheinyl transferase N-terminal" evidence="1">
    <location>
        <begin position="34"/>
        <end position="101"/>
    </location>
</feature>
<dbReference type="eggNOG" id="COG2091">
    <property type="taxonomic scope" value="Bacteria"/>
</dbReference>
<dbReference type="HOGENOM" id="CLU_1174790_0_0_6"/>
<dbReference type="AlphaFoldDB" id="K4KHK5"/>
<protein>
    <submittedName>
        <fullName evidence="2">4'-phosphopantetheinyl transferase</fullName>
    </submittedName>
</protein>